<name>A0A8T0TPJ2_PANVG</name>
<dbReference type="EMBL" id="CM029043">
    <property type="protein sequence ID" value="KAG2613962.1"/>
    <property type="molecule type" value="Genomic_DNA"/>
</dbReference>
<gene>
    <name evidence="1" type="ORF">PVAP13_4KG378900</name>
</gene>
<protein>
    <submittedName>
        <fullName evidence="1">Uncharacterized protein</fullName>
    </submittedName>
</protein>
<proteinExistence type="predicted"/>
<comment type="caution">
    <text evidence="1">The sequence shown here is derived from an EMBL/GenBank/DDBJ whole genome shotgun (WGS) entry which is preliminary data.</text>
</comment>
<sequence length="101" mass="10782">MECSAAAQVGTATGLCLEVFKVELQPTPLHTLCMAHAKRALPEVVGRRLELLPSNEATTPLALLGLGATHSRENYRRRARKGLPGATQVPFSVQPLAIPGK</sequence>
<organism evidence="1 2">
    <name type="scientific">Panicum virgatum</name>
    <name type="common">Blackwell switchgrass</name>
    <dbReference type="NCBI Taxonomy" id="38727"/>
    <lineage>
        <taxon>Eukaryota</taxon>
        <taxon>Viridiplantae</taxon>
        <taxon>Streptophyta</taxon>
        <taxon>Embryophyta</taxon>
        <taxon>Tracheophyta</taxon>
        <taxon>Spermatophyta</taxon>
        <taxon>Magnoliopsida</taxon>
        <taxon>Liliopsida</taxon>
        <taxon>Poales</taxon>
        <taxon>Poaceae</taxon>
        <taxon>PACMAD clade</taxon>
        <taxon>Panicoideae</taxon>
        <taxon>Panicodae</taxon>
        <taxon>Paniceae</taxon>
        <taxon>Panicinae</taxon>
        <taxon>Panicum</taxon>
        <taxon>Panicum sect. Hiantes</taxon>
    </lineage>
</organism>
<dbReference type="Proteomes" id="UP000823388">
    <property type="component" value="Chromosome 4K"/>
</dbReference>
<evidence type="ECO:0000313" key="1">
    <source>
        <dbReference type="EMBL" id="KAG2613962.1"/>
    </source>
</evidence>
<evidence type="ECO:0000313" key="2">
    <source>
        <dbReference type="Proteomes" id="UP000823388"/>
    </source>
</evidence>
<dbReference type="AlphaFoldDB" id="A0A8T0TPJ2"/>
<keyword evidence="2" id="KW-1185">Reference proteome</keyword>
<accession>A0A8T0TPJ2</accession>
<reference evidence="1" key="1">
    <citation type="submission" date="2020-05" db="EMBL/GenBank/DDBJ databases">
        <title>WGS assembly of Panicum virgatum.</title>
        <authorList>
            <person name="Lovell J.T."/>
            <person name="Jenkins J."/>
            <person name="Shu S."/>
            <person name="Juenger T.E."/>
            <person name="Schmutz J."/>
        </authorList>
    </citation>
    <scope>NUCLEOTIDE SEQUENCE</scope>
    <source>
        <strain evidence="1">AP13</strain>
    </source>
</reference>